<keyword evidence="9" id="KW-1185">Reference proteome</keyword>
<dbReference type="InParanoid" id="A7RRQ0"/>
<feature type="transmembrane region" description="Helical" evidence="7">
    <location>
        <begin position="685"/>
        <end position="709"/>
    </location>
</feature>
<dbReference type="AlphaFoldDB" id="A7RRQ0"/>
<feature type="transmembrane region" description="Helical" evidence="7">
    <location>
        <begin position="341"/>
        <end position="361"/>
    </location>
</feature>
<comment type="subcellular location">
    <subcellularLocation>
        <location evidence="1">Membrane</location>
        <topology evidence="1">Multi-pass membrane protein</topology>
    </subcellularLocation>
</comment>
<feature type="transmembrane region" description="Helical" evidence="7">
    <location>
        <begin position="594"/>
        <end position="615"/>
    </location>
</feature>
<keyword evidence="4 7" id="KW-1133">Transmembrane helix</keyword>
<feature type="transmembrane region" description="Helical" evidence="7">
    <location>
        <begin position="200"/>
        <end position="218"/>
    </location>
</feature>
<keyword evidence="5 7" id="KW-0472">Membrane</keyword>
<dbReference type="EMBL" id="DS469532">
    <property type="protein sequence ID" value="EDO45799.1"/>
    <property type="molecule type" value="Genomic_DNA"/>
</dbReference>
<evidence type="ECO:0008006" key="10">
    <source>
        <dbReference type="Google" id="ProtNLM"/>
    </source>
</evidence>
<dbReference type="PANTHER" id="PTHR21716">
    <property type="entry name" value="TRANSMEMBRANE PROTEIN"/>
    <property type="match status" value="1"/>
</dbReference>
<feature type="transmembrane region" description="Helical" evidence="7">
    <location>
        <begin position="774"/>
        <end position="807"/>
    </location>
</feature>
<feature type="transmembrane region" description="Helical" evidence="7">
    <location>
        <begin position="715"/>
        <end position="735"/>
    </location>
</feature>
<proteinExistence type="inferred from homology"/>
<evidence type="ECO:0000256" key="5">
    <source>
        <dbReference type="ARBA" id="ARBA00023136"/>
    </source>
</evidence>
<reference evidence="8 9" key="1">
    <citation type="journal article" date="2007" name="Science">
        <title>Sea anemone genome reveals ancestral eumetazoan gene repertoire and genomic organization.</title>
        <authorList>
            <person name="Putnam N.H."/>
            <person name="Srivastava M."/>
            <person name="Hellsten U."/>
            <person name="Dirks B."/>
            <person name="Chapman J."/>
            <person name="Salamov A."/>
            <person name="Terry A."/>
            <person name="Shapiro H."/>
            <person name="Lindquist E."/>
            <person name="Kapitonov V.V."/>
            <person name="Jurka J."/>
            <person name="Genikhovich G."/>
            <person name="Grigoriev I.V."/>
            <person name="Lucas S.M."/>
            <person name="Steele R.E."/>
            <person name="Finnerty J.R."/>
            <person name="Technau U."/>
            <person name="Martindale M.Q."/>
            <person name="Rokhsar D.S."/>
        </authorList>
    </citation>
    <scope>NUCLEOTIDE SEQUENCE [LARGE SCALE GENOMIC DNA]</scope>
    <source>
        <strain evidence="9">CH2 X CH6</strain>
    </source>
</reference>
<feature type="compositionally biased region" description="Polar residues" evidence="6">
    <location>
        <begin position="255"/>
        <end position="272"/>
    </location>
</feature>
<feature type="transmembrane region" description="Helical" evidence="7">
    <location>
        <begin position="177"/>
        <end position="194"/>
    </location>
</feature>
<protein>
    <recommendedName>
        <fullName evidence="10">Transmembrane protein 245</fullName>
    </recommendedName>
</protein>
<dbReference type="STRING" id="45351.A7RRQ0"/>
<gene>
    <name evidence="8" type="ORF">NEMVEDRAFT_v1g20609</name>
</gene>
<feature type="transmembrane region" description="Helical" evidence="7">
    <location>
        <begin position="108"/>
        <end position="129"/>
    </location>
</feature>
<evidence type="ECO:0000256" key="3">
    <source>
        <dbReference type="ARBA" id="ARBA00022692"/>
    </source>
</evidence>
<feature type="transmembrane region" description="Helical" evidence="7">
    <location>
        <begin position="40"/>
        <end position="57"/>
    </location>
</feature>
<feature type="transmembrane region" description="Helical" evidence="7">
    <location>
        <begin position="622"/>
        <end position="641"/>
    </location>
</feature>
<keyword evidence="3 7" id="KW-0812">Transmembrane</keyword>
<dbReference type="PhylomeDB" id="A7RRQ0"/>
<evidence type="ECO:0000256" key="6">
    <source>
        <dbReference type="SAM" id="MobiDB-lite"/>
    </source>
</evidence>
<dbReference type="eggNOG" id="KOG2365">
    <property type="taxonomic scope" value="Eukaryota"/>
</dbReference>
<accession>A7RRQ0</accession>
<evidence type="ECO:0000256" key="2">
    <source>
        <dbReference type="ARBA" id="ARBA00009773"/>
    </source>
</evidence>
<name>A7RRQ0_NEMVE</name>
<dbReference type="GO" id="GO:0016020">
    <property type="term" value="C:membrane"/>
    <property type="evidence" value="ECO:0007669"/>
    <property type="project" value="UniProtKB-SubCell"/>
</dbReference>
<feature type="transmembrane region" description="Helical" evidence="7">
    <location>
        <begin position="413"/>
        <end position="435"/>
    </location>
</feature>
<feature type="transmembrane region" description="Helical" evidence="7">
    <location>
        <begin position="149"/>
        <end position="170"/>
    </location>
</feature>
<evidence type="ECO:0000313" key="8">
    <source>
        <dbReference type="EMBL" id="EDO45799.1"/>
    </source>
</evidence>
<organism evidence="8 9">
    <name type="scientific">Nematostella vectensis</name>
    <name type="common">Starlet sea anemone</name>
    <dbReference type="NCBI Taxonomy" id="45351"/>
    <lineage>
        <taxon>Eukaryota</taxon>
        <taxon>Metazoa</taxon>
        <taxon>Cnidaria</taxon>
        <taxon>Anthozoa</taxon>
        <taxon>Hexacorallia</taxon>
        <taxon>Actiniaria</taxon>
        <taxon>Edwardsiidae</taxon>
        <taxon>Nematostella</taxon>
    </lineage>
</organism>
<feature type="non-terminal residue" evidence="8">
    <location>
        <position position="811"/>
    </location>
</feature>
<feature type="non-terminal residue" evidence="8">
    <location>
        <position position="1"/>
    </location>
</feature>
<evidence type="ECO:0000256" key="4">
    <source>
        <dbReference type="ARBA" id="ARBA00022989"/>
    </source>
</evidence>
<feature type="region of interest" description="Disordered" evidence="6">
    <location>
        <begin position="250"/>
        <end position="282"/>
    </location>
</feature>
<dbReference type="InterPro" id="IPR002549">
    <property type="entry name" value="AI-2E-like"/>
</dbReference>
<evidence type="ECO:0000313" key="9">
    <source>
        <dbReference type="Proteomes" id="UP000001593"/>
    </source>
</evidence>
<sequence>SVGAQHEKALKQAFYNTVALVFVSLVGAAAVAVYFVMEPFLRPLLWAGLCGAFLHPFKRTLTRIFRGWLKSMSSSNTPLVVGAAVLPFQLLNNCSDVLGGFIARRFRLIVMAILLLPIVYGLYVFQPFLEILRFVQNIGLLMYNVMEYFTNPFMVWSIVIGYTGALIFWWSSSTSKVLHILSVPVWLAFLIHIASIAGPYRVPLFLLVAVLSIVGLIAEETNNDNPQTKRHSIFQGLTVAAAALASPLEVDSDDSTCTNEDSPKATQHTSETPFPATPKDITDGKAYSRLQRLRQLKQTRVKIKKSSKSKRSSRPYLIAVLWGIVITRLWIHAWILQLLPIPIAIYLIKLVVVWSGAWACMCEWAEGLIDRLKTWVLVRKDALVPPPLRGLAKMIITGDQKVNLLMEMSIDNLMSVFIVLCLIVVSIVVTVLLAVQVHHESVYLVTVTGNLVNDIVKNNPQLVEWITENAELKKTFDANLERAYMYGRKWIASKVEKFLGGQSGNSTQLQQTVLELTDRLYHAWIGGKNDTLNHKSVNGSRVPMVHSKANMTSSMSWLGMMNWFRREGINFDFTALFSVVRENLGILMSLLESVWMIVKGNVSMVINLVTMVLSLVFFSGTYVLNAGLSMVVFMTALFYLLSTSGDQYRPVEWFGQMSASGTAGFGESLYKAIRDVFGAALKMATFYGLYTVLTHTIFGVNIVFIPSAIAAVTSVVPFVGTYWAAVPAVLELWLVHEDSVRAIILAVCHVLPTYVVDTAIYSEISGGGHPYLTGLAVAGGIYCVGLEGAIIGPIVLCCLIVACNVYGSMIQ</sequence>
<comment type="similarity">
    <text evidence="2">Belongs to the autoinducer-2 exporter (AI-2E) (TC 2.A.86) family.</text>
</comment>
<dbReference type="Proteomes" id="UP000001593">
    <property type="component" value="Unassembled WGS sequence"/>
</dbReference>
<evidence type="ECO:0000256" key="1">
    <source>
        <dbReference type="ARBA" id="ARBA00004141"/>
    </source>
</evidence>
<evidence type="ECO:0000256" key="7">
    <source>
        <dbReference type="SAM" id="Phobius"/>
    </source>
</evidence>
<dbReference type="OMA" id="CVHFFWK"/>
<dbReference type="PANTHER" id="PTHR21716:SF4">
    <property type="entry name" value="TRANSMEMBRANE PROTEIN 245"/>
    <property type="match status" value="1"/>
</dbReference>
<feature type="transmembrane region" description="Helical" evidence="7">
    <location>
        <begin position="315"/>
        <end position="335"/>
    </location>
</feature>
<dbReference type="HOGENOM" id="CLU_005960_0_0_1"/>
<feature type="transmembrane region" description="Helical" evidence="7">
    <location>
        <begin position="13"/>
        <end position="34"/>
    </location>
</feature>